<evidence type="ECO:0000256" key="8">
    <source>
        <dbReference type="ARBA" id="ARBA00023239"/>
    </source>
</evidence>
<dbReference type="Proteomes" id="UP000092971">
    <property type="component" value="Chromosome"/>
</dbReference>
<dbReference type="InterPro" id="IPR001468">
    <property type="entry name" value="Indole-3-GlycerolPSynthase_CS"/>
</dbReference>
<comment type="catalytic activity">
    <reaction evidence="1 9">
        <text>1-(2-carboxyphenylamino)-1-deoxy-D-ribulose 5-phosphate + H(+) = (1S,2R)-1-C-(indol-3-yl)glycerol 3-phosphate + CO2 + H2O</text>
        <dbReference type="Rhea" id="RHEA:23476"/>
        <dbReference type="ChEBI" id="CHEBI:15377"/>
        <dbReference type="ChEBI" id="CHEBI:15378"/>
        <dbReference type="ChEBI" id="CHEBI:16526"/>
        <dbReference type="ChEBI" id="CHEBI:58613"/>
        <dbReference type="ChEBI" id="CHEBI:58866"/>
        <dbReference type="EC" id="4.1.1.48"/>
    </reaction>
</comment>
<accession>A0A1B1YEV0</accession>
<evidence type="ECO:0000256" key="3">
    <source>
        <dbReference type="ARBA" id="ARBA00008737"/>
    </source>
</evidence>
<name>A0A1B1YEV0_THEST</name>
<evidence type="ECO:0000256" key="9">
    <source>
        <dbReference type="HAMAP-Rule" id="MF_00134"/>
    </source>
</evidence>
<keyword evidence="6 9" id="KW-0822">Tryptophan biosynthesis</keyword>
<dbReference type="EMBL" id="CP014672">
    <property type="protein sequence ID" value="ANW99288.1"/>
    <property type="molecule type" value="Genomic_DNA"/>
</dbReference>
<sequence>MFLEKLVKSAEMRVETAKKRVSPDELKSRVLNTDGNKKFYRREDFAFEKSLKKEGISFICELKKASPSKGILDSSFPYLEIAENYEKAGADAVSVLTEPEYFMGSDDYLKEISARINIPVLRKDFIVDEYQIYEAKLIGADAVLLICALLDTRTIKKYIEICDILGISALVEAHTEEEIRSALEAGARVIGVNNRDLRTFEVDIRKCIDLRKFVPENVIFVAESGIKTRDDILMLEQAKVDAVLIGETLMRSRDKKAMLAYLKGETKQIPEELK</sequence>
<dbReference type="GO" id="GO:0000162">
    <property type="term" value="P:L-tryptophan biosynthetic process"/>
    <property type="evidence" value="ECO:0007669"/>
    <property type="project" value="UniProtKB-UniRule"/>
</dbReference>
<evidence type="ECO:0000256" key="6">
    <source>
        <dbReference type="ARBA" id="ARBA00022822"/>
    </source>
</evidence>
<feature type="domain" description="Indole-3-glycerol phosphate synthase" evidence="10">
    <location>
        <begin position="3"/>
        <end position="259"/>
    </location>
</feature>
<dbReference type="HAMAP" id="MF_00134_B">
    <property type="entry name" value="IGPS_B"/>
    <property type="match status" value="1"/>
</dbReference>
<evidence type="ECO:0000256" key="4">
    <source>
        <dbReference type="ARBA" id="ARBA00022605"/>
    </source>
</evidence>
<reference evidence="11 12" key="1">
    <citation type="submission" date="2016-02" db="EMBL/GenBank/DDBJ databases">
        <title>Comparison of Clostridium stercorarium subspecies using comparative genomics and transcriptomics.</title>
        <authorList>
            <person name="Schellenberg J."/>
            <person name="Thallinger G."/>
            <person name="Levin D.B."/>
            <person name="Zhang X."/>
            <person name="Alvare G."/>
            <person name="Fristensky B."/>
            <person name="Sparling R."/>
        </authorList>
    </citation>
    <scope>NUCLEOTIDE SEQUENCE [LARGE SCALE GENOMIC DNA]</scope>
    <source>
        <strain evidence="11 12">DSM 2910</strain>
    </source>
</reference>
<protein>
    <recommendedName>
        <fullName evidence="9">Indole-3-glycerol phosphate synthase</fullName>
        <shortName evidence="9">IGPS</shortName>
        <ecNumber evidence="9">4.1.1.48</ecNumber>
    </recommendedName>
</protein>
<evidence type="ECO:0000259" key="10">
    <source>
        <dbReference type="Pfam" id="PF00218"/>
    </source>
</evidence>
<dbReference type="SUPFAM" id="SSF51366">
    <property type="entry name" value="Ribulose-phoshate binding barrel"/>
    <property type="match status" value="1"/>
</dbReference>
<keyword evidence="5 9" id="KW-0210">Decarboxylase</keyword>
<evidence type="ECO:0000256" key="2">
    <source>
        <dbReference type="ARBA" id="ARBA00004696"/>
    </source>
</evidence>
<evidence type="ECO:0000313" key="12">
    <source>
        <dbReference type="Proteomes" id="UP000092971"/>
    </source>
</evidence>
<keyword evidence="4 9" id="KW-0028">Amino-acid biosynthesis</keyword>
<dbReference type="InterPro" id="IPR011060">
    <property type="entry name" value="RibuloseP-bd_barrel"/>
</dbReference>
<dbReference type="OrthoDB" id="9804217at2"/>
<dbReference type="UniPathway" id="UPA00035">
    <property type="reaction ID" value="UER00043"/>
</dbReference>
<keyword evidence="8 9" id="KW-0456">Lyase</keyword>
<gene>
    <name evidence="9" type="primary">trpC</name>
    <name evidence="11" type="ORF">CSTERTH_09740</name>
</gene>
<evidence type="ECO:0000256" key="5">
    <source>
        <dbReference type="ARBA" id="ARBA00022793"/>
    </source>
</evidence>
<dbReference type="FunFam" id="3.20.20.70:FF:000024">
    <property type="entry name" value="Indole-3-glycerol phosphate synthase"/>
    <property type="match status" value="1"/>
</dbReference>
<dbReference type="PROSITE" id="PS00614">
    <property type="entry name" value="IGPS"/>
    <property type="match status" value="1"/>
</dbReference>
<dbReference type="EC" id="4.1.1.48" evidence="9"/>
<organism evidence="11 12">
    <name type="scientific">Thermoclostridium stercorarium subsp. thermolacticum DSM 2910</name>
    <dbReference type="NCBI Taxonomy" id="1121336"/>
    <lineage>
        <taxon>Bacteria</taxon>
        <taxon>Bacillati</taxon>
        <taxon>Bacillota</taxon>
        <taxon>Clostridia</taxon>
        <taxon>Eubacteriales</taxon>
        <taxon>Oscillospiraceae</taxon>
        <taxon>Thermoclostridium</taxon>
    </lineage>
</organism>
<dbReference type="InterPro" id="IPR013785">
    <property type="entry name" value="Aldolase_TIM"/>
</dbReference>
<evidence type="ECO:0000256" key="7">
    <source>
        <dbReference type="ARBA" id="ARBA00023141"/>
    </source>
</evidence>
<dbReference type="PANTHER" id="PTHR22854:SF2">
    <property type="entry name" value="INDOLE-3-GLYCEROL-PHOSPHATE SYNTHASE"/>
    <property type="match status" value="1"/>
</dbReference>
<comment type="pathway">
    <text evidence="2 9">Amino-acid biosynthesis; L-tryptophan biosynthesis; L-tryptophan from chorismate: step 4/5.</text>
</comment>
<dbReference type="NCBIfam" id="NF001377">
    <property type="entry name" value="PRK00278.2-4"/>
    <property type="match status" value="1"/>
</dbReference>
<dbReference type="GO" id="GO:0004425">
    <property type="term" value="F:indole-3-glycerol-phosphate synthase activity"/>
    <property type="evidence" value="ECO:0007669"/>
    <property type="project" value="UniProtKB-UniRule"/>
</dbReference>
<evidence type="ECO:0000313" key="11">
    <source>
        <dbReference type="EMBL" id="ANW99288.1"/>
    </source>
</evidence>
<dbReference type="Gene3D" id="3.20.20.70">
    <property type="entry name" value="Aldolase class I"/>
    <property type="match status" value="1"/>
</dbReference>
<comment type="similarity">
    <text evidence="3 9">Belongs to the TrpC family.</text>
</comment>
<dbReference type="GO" id="GO:0004640">
    <property type="term" value="F:phosphoribosylanthranilate isomerase activity"/>
    <property type="evidence" value="ECO:0007669"/>
    <property type="project" value="TreeGrafter"/>
</dbReference>
<evidence type="ECO:0000256" key="1">
    <source>
        <dbReference type="ARBA" id="ARBA00001633"/>
    </source>
</evidence>
<dbReference type="AlphaFoldDB" id="A0A1B1YEV0"/>
<dbReference type="CDD" id="cd00331">
    <property type="entry name" value="IGPS"/>
    <property type="match status" value="1"/>
</dbReference>
<keyword evidence="7 9" id="KW-0057">Aromatic amino acid biosynthesis</keyword>
<dbReference type="InterPro" id="IPR013798">
    <property type="entry name" value="Indole-3-glycerol_P_synth_dom"/>
</dbReference>
<dbReference type="RefSeq" id="WP_015359668.1">
    <property type="nucleotide sequence ID" value="NZ_CP014672.1"/>
</dbReference>
<dbReference type="InterPro" id="IPR045186">
    <property type="entry name" value="Indole-3-glycerol_P_synth"/>
</dbReference>
<dbReference type="Pfam" id="PF00218">
    <property type="entry name" value="IGPS"/>
    <property type="match status" value="1"/>
</dbReference>
<dbReference type="PANTHER" id="PTHR22854">
    <property type="entry name" value="TRYPTOPHAN BIOSYNTHESIS PROTEIN"/>
    <property type="match status" value="1"/>
</dbReference>
<proteinExistence type="inferred from homology"/>